<dbReference type="CDD" id="cd07022">
    <property type="entry name" value="S49_Sppa_36K_type"/>
    <property type="match status" value="1"/>
</dbReference>
<feature type="region of interest" description="Disordered" evidence="5">
    <location>
        <begin position="380"/>
        <end position="439"/>
    </location>
</feature>
<evidence type="ECO:0000256" key="2">
    <source>
        <dbReference type="ARBA" id="ARBA00022670"/>
    </source>
</evidence>
<name>A0ABT7EH84_9GAMM</name>
<comment type="caution">
    <text evidence="7">The sequence shown here is derived from an EMBL/GenBank/DDBJ whole genome shotgun (WGS) entry which is preliminary data.</text>
</comment>
<feature type="compositionally biased region" description="Basic and acidic residues" evidence="5">
    <location>
        <begin position="421"/>
        <end position="439"/>
    </location>
</feature>
<protein>
    <submittedName>
        <fullName evidence="7">S49 family peptidase</fullName>
    </submittedName>
</protein>
<proteinExistence type="inferred from homology"/>
<evidence type="ECO:0000256" key="3">
    <source>
        <dbReference type="ARBA" id="ARBA00022801"/>
    </source>
</evidence>
<dbReference type="Gene3D" id="6.20.330.10">
    <property type="match status" value="1"/>
</dbReference>
<evidence type="ECO:0000256" key="1">
    <source>
        <dbReference type="ARBA" id="ARBA00008683"/>
    </source>
</evidence>
<feature type="region of interest" description="Disordered" evidence="5">
    <location>
        <begin position="301"/>
        <end position="320"/>
    </location>
</feature>
<dbReference type="InterPro" id="IPR002142">
    <property type="entry name" value="Peptidase_S49"/>
</dbReference>
<dbReference type="InterPro" id="IPR033855">
    <property type="entry name" value="Protein_C"/>
</dbReference>
<sequence>MLHNNSYEHILSRACNQPQFLEPTYAATFFGALALRSGVNQLVDVNGNVLNQDQLVEMASSYGSSRERDRPYQVVDGLAILPVSGTLLHKYGYVQPRSGATGYDGIVSRLHDAMGDPDVKAVMLDFDSPGGEAAGCFDCADQIRKYRDIKPIYGLCYDTMCSAAMALGSACTERWITRSGKAGSVGVLVAHTSYEKQLDDVGVDITLIHSGEFKVDGNPYQKLPKEVQGRIKSRLDKSRDEFAQLVSDGISISKSAVLDTEAQVFTGQEAIDIGFADKLVNGQEAVPLLLDVIKSNNSIGVSMSTDKNPPETAKTGADSQLTQSDLDAAKAEGAKMERERIGAILNSDEAKSRITMATHLALSTSMSSDEALGLLKVSAKEGGQADDSAKGDSIGAALDAAMSDEEQPDLDTSGDADELSDTEKEEQALLAAHDKVFGK</sequence>
<dbReference type="Gene3D" id="3.90.226.10">
    <property type="entry name" value="2-enoyl-CoA Hydratase, Chain A, domain 1"/>
    <property type="match status" value="1"/>
</dbReference>
<evidence type="ECO:0000256" key="5">
    <source>
        <dbReference type="SAM" id="MobiDB-lite"/>
    </source>
</evidence>
<accession>A0ABT7EH84</accession>
<keyword evidence="4" id="KW-0720">Serine protease</keyword>
<evidence type="ECO:0000256" key="4">
    <source>
        <dbReference type="ARBA" id="ARBA00022825"/>
    </source>
</evidence>
<dbReference type="EMBL" id="JASJUT010000002">
    <property type="protein sequence ID" value="MDK2594394.1"/>
    <property type="molecule type" value="Genomic_DNA"/>
</dbReference>
<dbReference type="PANTHER" id="PTHR33209:SF1">
    <property type="entry name" value="PEPTIDASE S49 DOMAIN-CONTAINING PROTEIN"/>
    <property type="match status" value="1"/>
</dbReference>
<reference evidence="7 8" key="1">
    <citation type="submission" date="2023-05" db="EMBL/GenBank/DDBJ databases">
        <title>Pseudoalteromonas ardens sp. nov., Pseudoalteromonas obscura sp. nov., and Pseudoalteromonas umbrosa sp. nov., isolated from the coral Montipora capitata.</title>
        <authorList>
            <person name="Thomas E.M."/>
            <person name="Smith E.M."/>
            <person name="Papke E."/>
            <person name="Shlafstein M.D."/>
            <person name="Oline D.K."/>
            <person name="Videau P."/>
            <person name="Saw J.H."/>
            <person name="Strangman W.K."/>
            <person name="Ushijima B."/>
        </authorList>
    </citation>
    <scope>NUCLEOTIDE SEQUENCE [LARGE SCALE GENOMIC DNA]</scope>
    <source>
        <strain evidence="7 8">P94</strain>
    </source>
</reference>
<comment type="similarity">
    <text evidence="1">Belongs to the peptidase S49 family.</text>
</comment>
<keyword evidence="3" id="KW-0378">Hydrolase</keyword>
<feature type="domain" description="Peptidase S49" evidence="6">
    <location>
        <begin position="147"/>
        <end position="286"/>
    </location>
</feature>
<dbReference type="RefSeq" id="WP_284136546.1">
    <property type="nucleotide sequence ID" value="NZ_JASJUT010000002.1"/>
</dbReference>
<evidence type="ECO:0000313" key="7">
    <source>
        <dbReference type="EMBL" id="MDK2594394.1"/>
    </source>
</evidence>
<keyword evidence="2" id="KW-0645">Protease</keyword>
<keyword evidence="8" id="KW-1185">Reference proteome</keyword>
<evidence type="ECO:0000259" key="6">
    <source>
        <dbReference type="Pfam" id="PF01343"/>
    </source>
</evidence>
<feature type="compositionally biased region" description="Acidic residues" evidence="5">
    <location>
        <begin position="402"/>
        <end position="420"/>
    </location>
</feature>
<gene>
    <name evidence="7" type="ORF">QNM18_04850</name>
</gene>
<dbReference type="InterPro" id="IPR029045">
    <property type="entry name" value="ClpP/crotonase-like_dom_sf"/>
</dbReference>
<dbReference type="PANTHER" id="PTHR33209">
    <property type="entry name" value="PROTEASE 4"/>
    <property type="match status" value="1"/>
</dbReference>
<dbReference type="Proteomes" id="UP001231915">
    <property type="component" value="Unassembled WGS sequence"/>
</dbReference>
<dbReference type="SUPFAM" id="SSF52096">
    <property type="entry name" value="ClpP/crotonase"/>
    <property type="match status" value="1"/>
</dbReference>
<organism evidence="7 8">
    <name type="scientific">Pseudoalteromonas obscura</name>
    <dbReference type="NCBI Taxonomy" id="3048491"/>
    <lineage>
        <taxon>Bacteria</taxon>
        <taxon>Pseudomonadati</taxon>
        <taxon>Pseudomonadota</taxon>
        <taxon>Gammaproteobacteria</taxon>
        <taxon>Alteromonadales</taxon>
        <taxon>Pseudoalteromonadaceae</taxon>
        <taxon>Pseudoalteromonas</taxon>
    </lineage>
</organism>
<dbReference type="Pfam" id="PF01343">
    <property type="entry name" value="Peptidase_S49"/>
    <property type="match status" value="1"/>
</dbReference>
<evidence type="ECO:0000313" key="8">
    <source>
        <dbReference type="Proteomes" id="UP001231915"/>
    </source>
</evidence>